<accession>A0A0E0MK78</accession>
<evidence type="ECO:0000256" key="2">
    <source>
        <dbReference type="SAM" id="Phobius"/>
    </source>
</evidence>
<dbReference type="HOGENOM" id="CLU_155537_0_0_1"/>
<dbReference type="AlphaFoldDB" id="A0A0E0MK78"/>
<evidence type="ECO:0000256" key="1">
    <source>
        <dbReference type="SAM" id="MobiDB-lite"/>
    </source>
</evidence>
<organism evidence="3">
    <name type="scientific">Oryza punctata</name>
    <name type="common">Red rice</name>
    <dbReference type="NCBI Taxonomy" id="4537"/>
    <lineage>
        <taxon>Eukaryota</taxon>
        <taxon>Viridiplantae</taxon>
        <taxon>Streptophyta</taxon>
        <taxon>Embryophyta</taxon>
        <taxon>Tracheophyta</taxon>
        <taxon>Spermatophyta</taxon>
        <taxon>Magnoliopsida</taxon>
        <taxon>Liliopsida</taxon>
        <taxon>Poales</taxon>
        <taxon>Poaceae</taxon>
        <taxon>BOP clade</taxon>
        <taxon>Oryzoideae</taxon>
        <taxon>Oryzeae</taxon>
        <taxon>Oryzinae</taxon>
        <taxon>Oryza</taxon>
    </lineage>
</organism>
<dbReference type="EnsemblPlants" id="OPUNC12G04470.1">
    <property type="protein sequence ID" value="OPUNC12G04470.1"/>
    <property type="gene ID" value="OPUNC12G04470"/>
</dbReference>
<protein>
    <submittedName>
        <fullName evidence="3">Uncharacterized protein</fullName>
    </submittedName>
</protein>
<keyword evidence="2" id="KW-0812">Transmembrane</keyword>
<dbReference type="PANTHER" id="PTHR36322">
    <property type="entry name" value="TRANSMEMBRANE PROTEIN"/>
    <property type="match status" value="1"/>
</dbReference>
<evidence type="ECO:0000313" key="3">
    <source>
        <dbReference type="EnsemblPlants" id="OPUNC12G04470.1"/>
    </source>
</evidence>
<proteinExistence type="predicted"/>
<sequence>MGAVPLLPSWRAVAAAWVALCLVPVVVSLAVLWLPLLCCAVAVVRFRRVRMMRSTGGRRRCGGGGGGGRWPEMGEAEDSGGGGDDRRMLLQKYLEDQMELVGEFTADPPVES</sequence>
<evidence type="ECO:0000313" key="4">
    <source>
        <dbReference type="Proteomes" id="UP000026962"/>
    </source>
</evidence>
<name>A0A0E0MK78_ORYPU</name>
<keyword evidence="2" id="KW-1133">Transmembrane helix</keyword>
<dbReference type="Proteomes" id="UP000026962">
    <property type="component" value="Chromosome 12"/>
</dbReference>
<keyword evidence="2" id="KW-0472">Membrane</keyword>
<feature type="region of interest" description="Disordered" evidence="1">
    <location>
        <begin position="55"/>
        <end position="86"/>
    </location>
</feature>
<dbReference type="OMA" id="QEDHEQG"/>
<reference evidence="3" key="2">
    <citation type="submission" date="2018-05" db="EMBL/GenBank/DDBJ databases">
        <title>OpunRS2 (Oryza punctata Reference Sequence Version 2).</title>
        <authorList>
            <person name="Zhang J."/>
            <person name="Kudrna D."/>
            <person name="Lee S."/>
            <person name="Talag J."/>
            <person name="Welchert J."/>
            <person name="Wing R.A."/>
        </authorList>
    </citation>
    <scope>NUCLEOTIDE SEQUENCE [LARGE SCALE GENOMIC DNA]</scope>
</reference>
<dbReference type="PANTHER" id="PTHR36322:SF6">
    <property type="entry name" value="EXPRESSED PROTEIN"/>
    <property type="match status" value="1"/>
</dbReference>
<keyword evidence="4" id="KW-1185">Reference proteome</keyword>
<reference evidence="3" key="1">
    <citation type="submission" date="2015-04" db="UniProtKB">
        <authorList>
            <consortium name="EnsemblPlants"/>
        </authorList>
    </citation>
    <scope>IDENTIFICATION</scope>
</reference>
<dbReference type="eggNOG" id="ENOG502R5A3">
    <property type="taxonomic scope" value="Eukaryota"/>
</dbReference>
<dbReference type="Gramene" id="OPUNC12G04470.1">
    <property type="protein sequence ID" value="OPUNC12G04470.1"/>
    <property type="gene ID" value="OPUNC12G04470"/>
</dbReference>
<feature type="transmembrane region" description="Helical" evidence="2">
    <location>
        <begin position="12"/>
        <end position="44"/>
    </location>
</feature>